<keyword evidence="2" id="KW-0548">Nucleotidyltransferase</keyword>
<dbReference type="InterPro" id="IPR005835">
    <property type="entry name" value="NTP_transferase_dom"/>
</dbReference>
<evidence type="ECO:0000259" key="1">
    <source>
        <dbReference type="Pfam" id="PF00483"/>
    </source>
</evidence>
<sequence>MKAVILAGGLGTRISEETSVRPKPMVEIGGKPILWHIMKLYSAHGINEFVVCCGYKGYVIKEYFANYFLHMSDVTFDMEHNKMEVHQRYAEPWKVTLVDTGEETMTGGRLKRVANYVRDEEAFCFTYGDGVGDVNITELIAFHKAQKVKATLTATIPPGRFGALDMSGSKVNSFREKPQGDGAMINGGFFVLSPQVIDYLADDKTIWEREPLERLAEEGELAAFHHNGFWQPMDTLRDKMHLEELWQSGKAPWKVWK</sequence>
<dbReference type="InterPro" id="IPR029044">
    <property type="entry name" value="Nucleotide-diphossugar_trans"/>
</dbReference>
<comment type="caution">
    <text evidence="2">The sequence shown here is derived from an EMBL/GenBank/DDBJ whole genome shotgun (WGS) entry which is preliminary data.</text>
</comment>
<dbReference type="GO" id="GO:0009243">
    <property type="term" value="P:O antigen biosynthetic process"/>
    <property type="evidence" value="ECO:0007669"/>
    <property type="project" value="InterPro"/>
</dbReference>
<dbReference type="GO" id="GO:0047343">
    <property type="term" value="F:glucose-1-phosphate cytidylyltransferase activity"/>
    <property type="evidence" value="ECO:0007669"/>
    <property type="project" value="UniProtKB-EC"/>
</dbReference>
<gene>
    <name evidence="2" type="primary">rfbF_1</name>
    <name evidence="2" type="ORF">GALL_00360</name>
</gene>
<dbReference type="NCBIfam" id="TIGR02623">
    <property type="entry name" value="G1P_cyt_trans"/>
    <property type="match status" value="1"/>
</dbReference>
<protein>
    <submittedName>
        <fullName evidence="2">Glucose-1-phosphate cytidylyltransferase</fullName>
        <ecNumber evidence="2">2.7.7.33</ecNumber>
    </submittedName>
</protein>
<name>A0A1J5TS27_9ZZZZ</name>
<dbReference type="InterPro" id="IPR046981">
    <property type="entry name" value="G1P_cyt_trans"/>
</dbReference>
<dbReference type="EMBL" id="MLJW01000001">
    <property type="protein sequence ID" value="OIR19157.1"/>
    <property type="molecule type" value="Genomic_DNA"/>
</dbReference>
<keyword evidence="2" id="KW-0808">Transferase</keyword>
<dbReference type="Pfam" id="PF00483">
    <property type="entry name" value="NTP_transferase"/>
    <property type="match status" value="1"/>
</dbReference>
<dbReference type="PANTHER" id="PTHR47183">
    <property type="entry name" value="GLUCOSE-1-PHOSPHATE CYTIDYLYLTRANSFERASE-RELATED"/>
    <property type="match status" value="1"/>
</dbReference>
<dbReference type="AlphaFoldDB" id="A0A1J5TS27"/>
<dbReference type="PANTHER" id="PTHR47183:SF1">
    <property type="entry name" value="GLUCOSE-1-PHOSPHATE CYTIDYLYLTRANSFERASE"/>
    <property type="match status" value="1"/>
</dbReference>
<dbReference type="Gene3D" id="3.90.550.10">
    <property type="entry name" value="Spore Coat Polysaccharide Biosynthesis Protein SpsA, Chain A"/>
    <property type="match status" value="1"/>
</dbReference>
<accession>A0A1J5TS27</accession>
<dbReference type="InterPro" id="IPR013446">
    <property type="entry name" value="G1P_cyt_trans-like"/>
</dbReference>
<proteinExistence type="predicted"/>
<dbReference type="EC" id="2.7.7.33" evidence="2"/>
<organism evidence="2">
    <name type="scientific">mine drainage metagenome</name>
    <dbReference type="NCBI Taxonomy" id="410659"/>
    <lineage>
        <taxon>unclassified sequences</taxon>
        <taxon>metagenomes</taxon>
        <taxon>ecological metagenomes</taxon>
    </lineage>
</organism>
<feature type="domain" description="Nucleotidyl transferase" evidence="1">
    <location>
        <begin position="2"/>
        <end position="210"/>
    </location>
</feature>
<reference evidence="2" key="1">
    <citation type="submission" date="2016-10" db="EMBL/GenBank/DDBJ databases">
        <title>Sequence of Gallionella enrichment culture.</title>
        <authorList>
            <person name="Poehlein A."/>
            <person name="Muehling M."/>
            <person name="Daniel R."/>
        </authorList>
    </citation>
    <scope>NUCLEOTIDE SEQUENCE</scope>
</reference>
<dbReference type="CDD" id="cd02524">
    <property type="entry name" value="G1P_cytidylyltransferase"/>
    <property type="match status" value="1"/>
</dbReference>
<dbReference type="SUPFAM" id="SSF53448">
    <property type="entry name" value="Nucleotide-diphospho-sugar transferases"/>
    <property type="match status" value="1"/>
</dbReference>
<evidence type="ECO:0000313" key="2">
    <source>
        <dbReference type="EMBL" id="OIR19157.1"/>
    </source>
</evidence>